<sequence length="544" mass="57195">MVRRGPLAAKRVRPPWKPAAARLVLSGVGGAVLSLAFPDPGWWPAAPLGLALLAAAVSGLTWWHAFGIGLTGVLVMYLFTIHWATLYLGLLPWFALSAAQAIVTAPFLAGMGWSLRLVKARSTRAPRGPLLRMIAAPIVVAVWWTAGEVATARWPYGGFSWATLAFSHADGPFALMASWISATGLSFFIAWLAGIAMVTGQFLVAKARGGRGPHPRSVAPPHGEVGWWWAAVGAAGAIVIGAAVLPAYPQTASGSLFVAAVQGNGPAGYFAARSRGDLLSAQVDATREYAAPGAQVIIWPEDGTDLDPTASAKALAEVRALASEFDAPIVVGTIMERAGLFYNSSQVWEQGSVTPSATYDKMHPVPFGEYVPDRGFYSRIVPKLIAMIARDYQPGQASNVFTVAGARAGTALCFDVAYDDVNQQAIRDGAQVLFVQSNNADFGRTDESIQQLDIARIRAIEAGRYLVNISTVGTSAVISSKGSIEQELPTHVAGALNAQVTLYDGTTLGIRVGPFVSAALLIIAAIASAGILGASLLRRRVAVA</sequence>
<dbReference type="UniPathway" id="UPA00666"/>
<dbReference type="EC" id="2.3.1.269" evidence="8"/>
<reference evidence="10 11" key="1">
    <citation type="submission" date="2019-06" db="EMBL/GenBank/DDBJ databases">
        <title>Sequencing the genomes of 1000 actinobacteria strains.</title>
        <authorList>
            <person name="Klenk H.-P."/>
        </authorList>
    </citation>
    <scope>NUCLEOTIDE SEQUENCE [LARGE SCALE GENOMIC DNA]</scope>
    <source>
        <strain evidence="10 11">DSM 10596</strain>
    </source>
</reference>
<feature type="transmembrane region" description="Helical" evidence="8">
    <location>
        <begin position="43"/>
        <end position="63"/>
    </location>
</feature>
<feature type="transmembrane region" description="Helical" evidence="8">
    <location>
        <begin position="20"/>
        <end position="37"/>
    </location>
</feature>
<keyword evidence="2 8" id="KW-1003">Cell membrane</keyword>
<gene>
    <name evidence="8" type="primary">lnt</name>
    <name evidence="10" type="ORF">FB389_0318</name>
</gene>
<feature type="transmembrane region" description="Helical" evidence="8">
    <location>
        <begin position="225"/>
        <end position="248"/>
    </location>
</feature>
<dbReference type="GO" id="GO:0016410">
    <property type="term" value="F:N-acyltransferase activity"/>
    <property type="evidence" value="ECO:0007669"/>
    <property type="project" value="UniProtKB-UniRule"/>
</dbReference>
<organism evidence="10 11">
    <name type="scientific">Rarobacter incanus</name>
    <dbReference type="NCBI Taxonomy" id="153494"/>
    <lineage>
        <taxon>Bacteria</taxon>
        <taxon>Bacillati</taxon>
        <taxon>Actinomycetota</taxon>
        <taxon>Actinomycetes</taxon>
        <taxon>Micrococcales</taxon>
        <taxon>Rarobacteraceae</taxon>
        <taxon>Rarobacter</taxon>
    </lineage>
</organism>
<evidence type="ECO:0000256" key="1">
    <source>
        <dbReference type="ARBA" id="ARBA00004651"/>
    </source>
</evidence>
<evidence type="ECO:0000256" key="2">
    <source>
        <dbReference type="ARBA" id="ARBA00022475"/>
    </source>
</evidence>
<evidence type="ECO:0000259" key="9">
    <source>
        <dbReference type="PROSITE" id="PS50263"/>
    </source>
</evidence>
<dbReference type="HAMAP" id="MF_01148">
    <property type="entry name" value="Lnt"/>
    <property type="match status" value="1"/>
</dbReference>
<dbReference type="InterPro" id="IPR045378">
    <property type="entry name" value="LNT_N"/>
</dbReference>
<dbReference type="OrthoDB" id="9804277at2"/>
<dbReference type="AlphaFoldDB" id="A0A542SM28"/>
<keyword evidence="10" id="KW-0449">Lipoprotein</keyword>
<evidence type="ECO:0000256" key="8">
    <source>
        <dbReference type="HAMAP-Rule" id="MF_01148"/>
    </source>
</evidence>
<comment type="pathway">
    <text evidence="8">Protein modification; lipoprotein biosynthesis (N-acyl transfer).</text>
</comment>
<dbReference type="GO" id="GO:0005886">
    <property type="term" value="C:plasma membrane"/>
    <property type="evidence" value="ECO:0007669"/>
    <property type="project" value="UniProtKB-SubCell"/>
</dbReference>
<dbReference type="InterPro" id="IPR036526">
    <property type="entry name" value="C-N_Hydrolase_sf"/>
</dbReference>
<keyword evidence="7 8" id="KW-0012">Acyltransferase</keyword>
<feature type="transmembrane region" description="Helical" evidence="8">
    <location>
        <begin position="130"/>
        <end position="146"/>
    </location>
</feature>
<accession>A0A542SM28</accession>
<dbReference type="InterPro" id="IPR003010">
    <property type="entry name" value="C-N_Hydrolase"/>
</dbReference>
<dbReference type="RefSeq" id="WP_142111060.1">
    <property type="nucleotide sequence ID" value="NZ_BAAATB010000003.1"/>
</dbReference>
<evidence type="ECO:0000313" key="10">
    <source>
        <dbReference type="EMBL" id="TQK75686.1"/>
    </source>
</evidence>
<dbReference type="SUPFAM" id="SSF56317">
    <property type="entry name" value="Carbon-nitrogen hydrolase"/>
    <property type="match status" value="1"/>
</dbReference>
<dbReference type="PROSITE" id="PS50263">
    <property type="entry name" value="CN_HYDROLASE"/>
    <property type="match status" value="1"/>
</dbReference>
<comment type="catalytic activity">
    <reaction evidence="8">
        <text>N-terminal S-1,2-diacyl-sn-glyceryl-L-cysteinyl-[lipoprotein] + a glycerophospholipid = N-acyl-S-1,2-diacyl-sn-glyceryl-L-cysteinyl-[lipoprotein] + a 2-acyl-sn-glycero-3-phospholipid + H(+)</text>
        <dbReference type="Rhea" id="RHEA:48228"/>
        <dbReference type="Rhea" id="RHEA-COMP:14681"/>
        <dbReference type="Rhea" id="RHEA-COMP:14684"/>
        <dbReference type="ChEBI" id="CHEBI:15378"/>
        <dbReference type="ChEBI" id="CHEBI:136912"/>
        <dbReference type="ChEBI" id="CHEBI:140656"/>
        <dbReference type="ChEBI" id="CHEBI:140657"/>
        <dbReference type="ChEBI" id="CHEBI:140660"/>
        <dbReference type="EC" id="2.3.1.269"/>
    </reaction>
</comment>
<comment type="subcellular location">
    <subcellularLocation>
        <location evidence="1 8">Cell membrane</location>
        <topology evidence="1 8">Multi-pass membrane protein</topology>
    </subcellularLocation>
</comment>
<keyword evidence="5 8" id="KW-1133">Transmembrane helix</keyword>
<comment type="caution">
    <text evidence="10">The sequence shown here is derived from an EMBL/GenBank/DDBJ whole genome shotgun (WGS) entry which is preliminary data.</text>
</comment>
<evidence type="ECO:0000256" key="7">
    <source>
        <dbReference type="ARBA" id="ARBA00023315"/>
    </source>
</evidence>
<evidence type="ECO:0000313" key="11">
    <source>
        <dbReference type="Proteomes" id="UP000316181"/>
    </source>
</evidence>
<evidence type="ECO:0000256" key="3">
    <source>
        <dbReference type="ARBA" id="ARBA00022679"/>
    </source>
</evidence>
<dbReference type="InterPro" id="IPR004563">
    <property type="entry name" value="Apolipo_AcylTrfase"/>
</dbReference>
<dbReference type="CDD" id="cd07571">
    <property type="entry name" value="ALP_N-acyl_transferase"/>
    <property type="match status" value="1"/>
</dbReference>
<dbReference type="NCBIfam" id="TIGR00546">
    <property type="entry name" value="lnt"/>
    <property type="match status" value="1"/>
</dbReference>
<feature type="transmembrane region" description="Helical" evidence="8">
    <location>
        <begin position="70"/>
        <end position="88"/>
    </location>
</feature>
<name>A0A542SM28_9MICO</name>
<dbReference type="PANTHER" id="PTHR38686">
    <property type="entry name" value="APOLIPOPROTEIN N-ACYLTRANSFERASE"/>
    <property type="match status" value="1"/>
</dbReference>
<dbReference type="PANTHER" id="PTHR38686:SF1">
    <property type="entry name" value="APOLIPOPROTEIN N-ACYLTRANSFERASE"/>
    <property type="match status" value="1"/>
</dbReference>
<dbReference type="Proteomes" id="UP000316181">
    <property type="component" value="Unassembled WGS sequence"/>
</dbReference>
<protein>
    <recommendedName>
        <fullName evidence="8">Apolipoprotein N-acyltransferase</fullName>
        <shortName evidence="8">ALP N-acyltransferase</shortName>
        <ecNumber evidence="8">2.3.1.269</ecNumber>
    </recommendedName>
</protein>
<proteinExistence type="inferred from homology"/>
<keyword evidence="4 8" id="KW-0812">Transmembrane</keyword>
<dbReference type="Gene3D" id="3.60.110.10">
    <property type="entry name" value="Carbon-nitrogen hydrolase"/>
    <property type="match status" value="1"/>
</dbReference>
<evidence type="ECO:0000256" key="6">
    <source>
        <dbReference type="ARBA" id="ARBA00023136"/>
    </source>
</evidence>
<evidence type="ECO:0000256" key="5">
    <source>
        <dbReference type="ARBA" id="ARBA00022989"/>
    </source>
</evidence>
<dbReference type="Pfam" id="PF20154">
    <property type="entry name" value="LNT_N"/>
    <property type="match status" value="1"/>
</dbReference>
<keyword evidence="3 8" id="KW-0808">Transferase</keyword>
<keyword evidence="6 8" id="KW-0472">Membrane</keyword>
<dbReference type="EMBL" id="VFNV01000001">
    <property type="protein sequence ID" value="TQK75686.1"/>
    <property type="molecule type" value="Genomic_DNA"/>
</dbReference>
<comment type="similarity">
    <text evidence="8">Belongs to the CN hydrolase family. Apolipoprotein N-acyltransferase subfamily.</text>
</comment>
<keyword evidence="11" id="KW-1185">Reference proteome</keyword>
<dbReference type="Pfam" id="PF00795">
    <property type="entry name" value="CN_hydrolase"/>
    <property type="match status" value="1"/>
</dbReference>
<evidence type="ECO:0000256" key="4">
    <source>
        <dbReference type="ARBA" id="ARBA00022692"/>
    </source>
</evidence>
<comment type="function">
    <text evidence="8">Catalyzes the phospholipid dependent N-acylation of the N-terminal cysteine of apolipoprotein, the last step in lipoprotein maturation.</text>
</comment>
<feature type="domain" description="CN hydrolase" evidence="9">
    <location>
        <begin position="256"/>
        <end position="502"/>
    </location>
</feature>
<dbReference type="GO" id="GO:0042158">
    <property type="term" value="P:lipoprotein biosynthetic process"/>
    <property type="evidence" value="ECO:0007669"/>
    <property type="project" value="UniProtKB-UniRule"/>
</dbReference>
<feature type="transmembrane region" description="Helical" evidence="8">
    <location>
        <begin position="179"/>
        <end position="204"/>
    </location>
</feature>
<feature type="transmembrane region" description="Helical" evidence="8">
    <location>
        <begin position="515"/>
        <end position="537"/>
    </location>
</feature>
<feature type="transmembrane region" description="Helical" evidence="8">
    <location>
        <begin position="94"/>
        <end position="118"/>
    </location>
</feature>